<protein>
    <submittedName>
        <fullName evidence="3">Uncharacterized protein</fullName>
    </submittedName>
</protein>
<feature type="region of interest" description="Disordered" evidence="1">
    <location>
        <begin position="232"/>
        <end position="295"/>
    </location>
</feature>
<sequence length="295" mass="33324">MVILTLCTSSRLVLFLSIMNKRAWPSGCSSAWNRCQPVRESFALPISELTLLPARQVDRLYIEIIKKFFRRLSNYHAEEDQIIREFRRRNFQGLASTAYTECFAARIPAPVIAMMTVPRVAHGWRKVGTSREPSYRSIPRRGIDTVTRPRVSRHADTSQNPCNELPPSLSASTIVKHAGTSLMGKTKKIQDRERDDISRMWVTDPPQQSYSSSYFSSKGERWIGARLQEEKKETFQGAVQRGDVTRGEGKGGSAEHTPREKKTWGRESKSEMETGSAQRGSRDTGGGSGGRRTER</sequence>
<evidence type="ECO:0000313" key="4">
    <source>
        <dbReference type="Proteomes" id="UP000007755"/>
    </source>
</evidence>
<feature type="region of interest" description="Disordered" evidence="1">
    <location>
        <begin position="149"/>
        <end position="169"/>
    </location>
</feature>
<keyword evidence="4" id="KW-1185">Reference proteome</keyword>
<feature type="chain" id="PRO_5012971793" evidence="2">
    <location>
        <begin position="16"/>
        <end position="295"/>
    </location>
</feature>
<dbReference type="EMBL" id="GL888633">
    <property type="protein sequence ID" value="EGI58719.1"/>
    <property type="molecule type" value="Genomic_DNA"/>
</dbReference>
<reference evidence="3" key="1">
    <citation type="submission" date="2011-02" db="EMBL/GenBank/DDBJ databases">
        <title>The genome of the leaf-cutting ant Acromyrmex echinatior suggests key adaptations to social evolution and fungus farming.</title>
        <authorList>
            <person name="Nygaard S."/>
            <person name="Zhang G."/>
        </authorList>
    </citation>
    <scope>NUCLEOTIDE SEQUENCE</scope>
</reference>
<dbReference type="InParanoid" id="F4X4C3"/>
<feature type="compositionally biased region" description="Gly residues" evidence="1">
    <location>
        <begin position="283"/>
        <end position="295"/>
    </location>
</feature>
<organism evidence="4">
    <name type="scientific">Acromyrmex echinatior</name>
    <name type="common">Panamanian leafcutter ant</name>
    <name type="synonym">Acromyrmex octospinosus echinatior</name>
    <dbReference type="NCBI Taxonomy" id="103372"/>
    <lineage>
        <taxon>Eukaryota</taxon>
        <taxon>Metazoa</taxon>
        <taxon>Ecdysozoa</taxon>
        <taxon>Arthropoda</taxon>
        <taxon>Hexapoda</taxon>
        <taxon>Insecta</taxon>
        <taxon>Pterygota</taxon>
        <taxon>Neoptera</taxon>
        <taxon>Endopterygota</taxon>
        <taxon>Hymenoptera</taxon>
        <taxon>Apocrita</taxon>
        <taxon>Aculeata</taxon>
        <taxon>Formicoidea</taxon>
        <taxon>Formicidae</taxon>
        <taxon>Myrmicinae</taxon>
        <taxon>Acromyrmex</taxon>
    </lineage>
</organism>
<evidence type="ECO:0000313" key="3">
    <source>
        <dbReference type="EMBL" id="EGI58719.1"/>
    </source>
</evidence>
<accession>F4X4C3</accession>
<dbReference type="Proteomes" id="UP000007755">
    <property type="component" value="Unassembled WGS sequence"/>
</dbReference>
<evidence type="ECO:0000256" key="1">
    <source>
        <dbReference type="SAM" id="MobiDB-lite"/>
    </source>
</evidence>
<keyword evidence="2" id="KW-0732">Signal</keyword>
<dbReference type="AlphaFoldDB" id="F4X4C3"/>
<evidence type="ECO:0000256" key="2">
    <source>
        <dbReference type="SAM" id="SignalP"/>
    </source>
</evidence>
<gene>
    <name evidence="3" type="ORF">G5I_13183</name>
</gene>
<proteinExistence type="predicted"/>
<feature type="signal peptide" evidence="2">
    <location>
        <begin position="1"/>
        <end position="15"/>
    </location>
</feature>
<feature type="compositionally biased region" description="Basic and acidic residues" evidence="1">
    <location>
        <begin position="256"/>
        <end position="272"/>
    </location>
</feature>
<name>F4X4C3_ACREC</name>